<dbReference type="SUPFAM" id="SSF56300">
    <property type="entry name" value="Metallo-dependent phosphatases"/>
    <property type="match status" value="1"/>
</dbReference>
<accession>A0A3D9FFK8</accession>
<dbReference type="Proteomes" id="UP000256310">
    <property type="component" value="Unassembled WGS sequence"/>
</dbReference>
<reference evidence="4 5" key="1">
    <citation type="submission" date="2018-07" db="EMBL/GenBank/DDBJ databases">
        <title>Genomic Encyclopedia of Type Strains, Phase IV (KMG-IV): sequencing the most valuable type-strain genomes for metagenomic binning, comparative biology and taxonomic classification.</title>
        <authorList>
            <person name="Goeker M."/>
        </authorList>
    </citation>
    <scope>NUCLEOTIDE SEQUENCE [LARGE SCALE GENOMIC DNA]</scope>
    <source>
        <strain evidence="4 5">DSM 26725</strain>
    </source>
</reference>
<feature type="chain" id="PRO_5017756918" evidence="2">
    <location>
        <begin position="22"/>
        <end position="402"/>
    </location>
</feature>
<keyword evidence="5" id="KW-1185">Reference proteome</keyword>
<name>A0A3D9FFK8_9SPHN</name>
<dbReference type="InterPro" id="IPR029052">
    <property type="entry name" value="Metallo-depent_PP-like"/>
</dbReference>
<dbReference type="PANTHER" id="PTHR33393">
    <property type="entry name" value="POLYGLUTAMINE SYNTHESIS ACCESSORY PROTEIN RV0574C-RELATED"/>
    <property type="match status" value="1"/>
</dbReference>
<organism evidence="4 5">
    <name type="scientific">Parasphingopyxis lamellibrachiae</name>
    <dbReference type="NCBI Taxonomy" id="680125"/>
    <lineage>
        <taxon>Bacteria</taxon>
        <taxon>Pseudomonadati</taxon>
        <taxon>Pseudomonadota</taxon>
        <taxon>Alphaproteobacteria</taxon>
        <taxon>Sphingomonadales</taxon>
        <taxon>Sphingomonadaceae</taxon>
        <taxon>Parasphingopyxis</taxon>
    </lineage>
</organism>
<protein>
    <submittedName>
        <fullName evidence="4">Capsule synthesis protein PGA_cap</fullName>
    </submittedName>
</protein>
<gene>
    <name evidence="4" type="ORF">DFR46_1557</name>
</gene>
<dbReference type="SMART" id="SM00854">
    <property type="entry name" value="PGA_cap"/>
    <property type="match status" value="1"/>
</dbReference>
<evidence type="ECO:0000259" key="3">
    <source>
        <dbReference type="SMART" id="SM00854"/>
    </source>
</evidence>
<dbReference type="RefSeq" id="WP_162843423.1">
    <property type="nucleotide sequence ID" value="NZ_QRDP01000004.1"/>
</dbReference>
<feature type="signal peptide" evidence="2">
    <location>
        <begin position="1"/>
        <end position="21"/>
    </location>
</feature>
<proteinExistence type="inferred from homology"/>
<dbReference type="AlphaFoldDB" id="A0A3D9FFK8"/>
<dbReference type="CDD" id="cd07381">
    <property type="entry name" value="MPP_CapA"/>
    <property type="match status" value="1"/>
</dbReference>
<evidence type="ECO:0000256" key="2">
    <source>
        <dbReference type="SAM" id="SignalP"/>
    </source>
</evidence>
<keyword evidence="2" id="KW-0732">Signal</keyword>
<dbReference type="Pfam" id="PF09587">
    <property type="entry name" value="PGA_cap"/>
    <property type="match status" value="1"/>
</dbReference>
<evidence type="ECO:0000313" key="4">
    <source>
        <dbReference type="EMBL" id="RED16533.1"/>
    </source>
</evidence>
<evidence type="ECO:0000313" key="5">
    <source>
        <dbReference type="Proteomes" id="UP000256310"/>
    </source>
</evidence>
<comment type="caution">
    <text evidence="4">The sequence shown here is derived from an EMBL/GenBank/DDBJ whole genome shotgun (WGS) entry which is preliminary data.</text>
</comment>
<dbReference type="InterPro" id="IPR052169">
    <property type="entry name" value="CW_Biosynth-Accessory"/>
</dbReference>
<comment type="similarity">
    <text evidence="1">Belongs to the CapA family.</text>
</comment>
<dbReference type="PANTHER" id="PTHR33393:SF11">
    <property type="entry name" value="POLYGLUTAMINE SYNTHESIS ACCESSORY PROTEIN RV0574C-RELATED"/>
    <property type="match status" value="1"/>
</dbReference>
<sequence length="402" mass="42603">MRRSPLVSIVAFGMFAGAVLGGCTEAQTAPLGMAASQGAGAVAVAPSLTKSAAVQNNMPVSAQDSAVEAERTYSIVGVGDMMMGSDWPQPGMDPRVTPGANASAVLGQELAGIFTDADVVFGNFEGTLHSSSREAKACGSSRYCYVFRSPPFHAEYLRRAGFTLMSNANNHSRDFGESGRTATVTNLTNAGIAVAGGDRDGMRIATQTLDDGRRVALVAFGHNPGLLRVQNYARVTEMVRAADAQADIVMVSCHIGAEGAAHDRVTRATETYLGEDRGNPYRFARTAVDAGADIVFCHGPHIPRAVEVYQGRFIAYSLGNFWTYGRFNLRGHNGLAPVARLEVDGEGALVSADIVSARQDRPGGPYLDRSNAAAQRIAELTARDFPEGRVSIDASGQLDWPR</sequence>
<feature type="domain" description="Capsule synthesis protein CapA" evidence="3">
    <location>
        <begin position="74"/>
        <end position="325"/>
    </location>
</feature>
<dbReference type="PROSITE" id="PS51257">
    <property type="entry name" value="PROKAR_LIPOPROTEIN"/>
    <property type="match status" value="1"/>
</dbReference>
<evidence type="ECO:0000256" key="1">
    <source>
        <dbReference type="ARBA" id="ARBA00005662"/>
    </source>
</evidence>
<dbReference type="EMBL" id="QRDP01000004">
    <property type="protein sequence ID" value="RED16533.1"/>
    <property type="molecule type" value="Genomic_DNA"/>
</dbReference>
<dbReference type="InterPro" id="IPR019079">
    <property type="entry name" value="Capsule_synth_CapA"/>
</dbReference>